<feature type="region of interest" description="Disordered" evidence="1">
    <location>
        <begin position="1"/>
        <end position="36"/>
    </location>
</feature>
<keyword evidence="5" id="KW-1185">Reference proteome</keyword>
<feature type="transmembrane region" description="Helical" evidence="2">
    <location>
        <begin position="697"/>
        <end position="719"/>
    </location>
</feature>
<dbReference type="Proteomes" id="UP000094020">
    <property type="component" value="Chromosome 5"/>
</dbReference>
<dbReference type="RefSeq" id="XP_019011136.1">
    <property type="nucleotide sequence ID" value="XM_019156178.1"/>
</dbReference>
<dbReference type="KEGG" id="kpin:30172817"/>
<evidence type="ECO:0000313" key="5">
    <source>
        <dbReference type="Proteomes" id="UP000094020"/>
    </source>
</evidence>
<accession>A0A1B9I302</accession>
<evidence type="ECO:0000256" key="1">
    <source>
        <dbReference type="SAM" id="MobiDB-lite"/>
    </source>
</evidence>
<reference evidence="3" key="3">
    <citation type="submission" date="2016-07" db="EMBL/GenBank/DDBJ databases">
        <title>Evolution of pathogenesis and genome organization in the Tremellales.</title>
        <authorList>
            <person name="Cuomo C."/>
            <person name="Litvintseva A."/>
            <person name="Heitman J."/>
            <person name="Chen Y."/>
            <person name="Sun S."/>
            <person name="Springer D."/>
            <person name="Dromer F."/>
            <person name="Young S."/>
            <person name="Zeng Q."/>
            <person name="Chapman S."/>
            <person name="Gujja S."/>
            <person name="Saif S."/>
            <person name="Birren B."/>
        </authorList>
    </citation>
    <scope>NUCLEOTIDE SEQUENCE</scope>
    <source>
        <strain evidence="3">CBS 10737</strain>
    </source>
</reference>
<evidence type="ECO:0000256" key="2">
    <source>
        <dbReference type="SAM" id="Phobius"/>
    </source>
</evidence>
<feature type="transmembrane region" description="Helical" evidence="2">
    <location>
        <begin position="546"/>
        <end position="568"/>
    </location>
</feature>
<dbReference type="OrthoDB" id="2548253at2759"/>
<proteinExistence type="predicted"/>
<reference evidence="4" key="2">
    <citation type="submission" date="2013-07" db="EMBL/GenBank/DDBJ databases">
        <authorList>
            <consortium name="The Broad Institute Genome Sequencing Platform"/>
            <person name="Cuomo C."/>
            <person name="Litvintseva A."/>
            <person name="Chen Y."/>
            <person name="Heitman J."/>
            <person name="Sun S."/>
            <person name="Springer D."/>
            <person name="Dromer F."/>
            <person name="Young S.K."/>
            <person name="Zeng Q."/>
            <person name="Gargeya S."/>
            <person name="Fitzgerald M."/>
            <person name="Abouelleil A."/>
            <person name="Alvarado L."/>
            <person name="Berlin A.M."/>
            <person name="Chapman S.B."/>
            <person name="Dewar J."/>
            <person name="Goldberg J."/>
            <person name="Griggs A."/>
            <person name="Gujja S."/>
            <person name="Hansen M."/>
            <person name="Howarth C."/>
            <person name="Imamovic A."/>
            <person name="Larimer J."/>
            <person name="McCowan C."/>
            <person name="Murphy C."/>
            <person name="Pearson M."/>
            <person name="Priest M."/>
            <person name="Roberts A."/>
            <person name="Saif S."/>
            <person name="Shea T."/>
            <person name="Sykes S."/>
            <person name="Wortman J."/>
            <person name="Nusbaum C."/>
            <person name="Birren B."/>
        </authorList>
    </citation>
    <scope>NUCLEOTIDE SEQUENCE</scope>
    <source>
        <strain evidence="4">CBS 10737</strain>
    </source>
</reference>
<reference evidence="3" key="1">
    <citation type="submission" date="2013-07" db="EMBL/GenBank/DDBJ databases">
        <title>The Genome Sequence of Cryptococcus pinus CBS10737.</title>
        <authorList>
            <consortium name="The Broad Institute Genome Sequencing Platform"/>
            <person name="Cuomo C."/>
            <person name="Litvintseva A."/>
            <person name="Chen Y."/>
            <person name="Heitman J."/>
            <person name="Sun S."/>
            <person name="Springer D."/>
            <person name="Dromer F."/>
            <person name="Young S.K."/>
            <person name="Zeng Q."/>
            <person name="Gargeya S."/>
            <person name="Fitzgerald M."/>
            <person name="Abouelleil A."/>
            <person name="Alvarado L."/>
            <person name="Berlin A.M."/>
            <person name="Chapman S.B."/>
            <person name="Dewar J."/>
            <person name="Goldberg J."/>
            <person name="Griggs A."/>
            <person name="Gujja S."/>
            <person name="Hansen M."/>
            <person name="Howarth C."/>
            <person name="Imamovic A."/>
            <person name="Larimer J."/>
            <person name="McCowan C."/>
            <person name="Murphy C."/>
            <person name="Pearson M."/>
            <person name="Priest M."/>
            <person name="Roberts A."/>
            <person name="Saif S."/>
            <person name="Shea T."/>
            <person name="Sykes S."/>
            <person name="Wortman J."/>
            <person name="Nusbaum C."/>
            <person name="Birren B."/>
        </authorList>
    </citation>
    <scope>NUCLEOTIDE SEQUENCE [LARGE SCALE GENOMIC DNA]</scope>
    <source>
        <strain evidence="3">CBS 10737</strain>
    </source>
</reference>
<dbReference type="GeneID" id="30172817"/>
<feature type="transmembrane region" description="Helical" evidence="2">
    <location>
        <begin position="51"/>
        <end position="75"/>
    </location>
</feature>
<gene>
    <name evidence="3" type="ORF">I206_04448</name>
    <name evidence="4" type="ORF">I206_103978</name>
</gene>
<evidence type="ECO:0000313" key="4">
    <source>
        <dbReference type="EMBL" id="WWC70034.1"/>
    </source>
</evidence>
<dbReference type="EMBL" id="KI894011">
    <property type="protein sequence ID" value="OCF49917.1"/>
    <property type="molecule type" value="Genomic_DNA"/>
</dbReference>
<feature type="compositionally biased region" description="Polar residues" evidence="1">
    <location>
        <begin position="10"/>
        <end position="22"/>
    </location>
</feature>
<feature type="transmembrane region" description="Helical" evidence="2">
    <location>
        <begin position="516"/>
        <end position="540"/>
    </location>
</feature>
<keyword evidence="2" id="KW-1133">Transmembrane helix</keyword>
<keyword evidence="2" id="KW-0472">Membrane</keyword>
<evidence type="ECO:0000313" key="3">
    <source>
        <dbReference type="EMBL" id="OCF49917.1"/>
    </source>
</evidence>
<organism evidence="3">
    <name type="scientific">Kwoniella pini CBS 10737</name>
    <dbReference type="NCBI Taxonomy" id="1296096"/>
    <lineage>
        <taxon>Eukaryota</taxon>
        <taxon>Fungi</taxon>
        <taxon>Dikarya</taxon>
        <taxon>Basidiomycota</taxon>
        <taxon>Agaricomycotina</taxon>
        <taxon>Tremellomycetes</taxon>
        <taxon>Tremellales</taxon>
        <taxon>Cryptococcaceae</taxon>
        <taxon>Kwoniella</taxon>
    </lineage>
</organism>
<protein>
    <submittedName>
        <fullName evidence="3">Uncharacterized protein</fullName>
    </submittedName>
</protein>
<sequence>MSYPLDTRSDPPTSTLLNGRNPNNDDESPPNLGKNDHGKHTKWIQFPFRRILQVILAIVVVVILISSIVGSVIGIKSYHRLTFPHKAVHASSTKLTDPSKIVKPYFEEHGGDNKLVVKIWHREGSHHPQPSIPPEGYSDLHWRIENEWYDEQRRVRFGGEQGFIKIDDIPQHDWQEIWSLDINNIVISGNRRNVKAEVTLPGAIIHSLATNNRSSLVATFDLIPSRLDANPDVTYHHSSSRPIDLYGPSKPWPITYPFPYNGDSTSALSSFIAHSGIGQSIHVRTMDWRQIRRHRSMGENDQEMQLGFANFIWTKTFVTFAKDYSVYDVESFKSAQNSLTEFKENCAHQEWFWDDCYRTFSKDGHYENLLSIDKENGEKEWKYGPFLTTRLSPSTPKDYLELPQVNIGTLQDPRPEEFKDFTFDWDLTFSSLSPAKLGLARVSRGLDEWAILNMDDSRSAKEYDDHEFGSALLGLSFDPDSRPVSRGIIHGLSVSLRYLAAPLILHYWLTRRTPSGISLLTLTLQSIVDLIAYIVITVLTIDDESIFIFVVVIICFVLIILKQIYLYFKPEFMLSPTLIQFLQTTVPLPTAVRFSLNTVEEKKSYKLDYEFDWKYRILLGSLTFCILRFAPPPPAIVGATRYSDVMHGFGGATHWDPSALKVIHIFRTIQNSFWLVSHFSQIHLNYRQGTFAGSHKITIYFLFISSFLSHSTKIFVFYFGRPQLMQPFTTWDLITLLVSGGMVYQAVRLPVVNQTEIDSID</sequence>
<keyword evidence="2" id="KW-0812">Transmembrane</keyword>
<dbReference type="AlphaFoldDB" id="A0A1B9I302"/>
<reference evidence="4" key="4">
    <citation type="submission" date="2024-02" db="EMBL/GenBank/DDBJ databases">
        <title>Comparative genomics of Cryptococcus and Kwoniella reveals pathogenesis evolution and contrasting modes of karyotype evolution via chromosome fusion or intercentromeric recombination.</title>
        <authorList>
            <person name="Coelho M.A."/>
            <person name="David-Palma M."/>
            <person name="Shea T."/>
            <person name="Bowers K."/>
            <person name="McGinley-Smith S."/>
            <person name="Mohammad A.W."/>
            <person name="Gnirke A."/>
            <person name="Yurkov A.M."/>
            <person name="Nowrousian M."/>
            <person name="Sun S."/>
            <person name="Cuomo C.A."/>
            <person name="Heitman J."/>
        </authorList>
    </citation>
    <scope>NUCLEOTIDE SEQUENCE</scope>
    <source>
        <strain evidence="4">CBS 10737</strain>
    </source>
</reference>
<name>A0A1B9I302_9TREE</name>
<dbReference type="EMBL" id="CP144523">
    <property type="protein sequence ID" value="WWC70034.1"/>
    <property type="molecule type" value="Genomic_DNA"/>
</dbReference>